<organism evidence="4 5">
    <name type="scientific">Holothuria leucospilota</name>
    <name type="common">Black long sea cucumber</name>
    <name type="synonym">Mertensiothuria leucospilota</name>
    <dbReference type="NCBI Taxonomy" id="206669"/>
    <lineage>
        <taxon>Eukaryota</taxon>
        <taxon>Metazoa</taxon>
        <taxon>Echinodermata</taxon>
        <taxon>Eleutherozoa</taxon>
        <taxon>Echinozoa</taxon>
        <taxon>Holothuroidea</taxon>
        <taxon>Aspidochirotacea</taxon>
        <taxon>Aspidochirotida</taxon>
        <taxon>Holothuriidae</taxon>
        <taxon>Holothuria</taxon>
    </lineage>
</organism>
<keyword evidence="1" id="KW-0472">Membrane</keyword>
<evidence type="ECO:0000313" key="5">
    <source>
        <dbReference type="Proteomes" id="UP001152320"/>
    </source>
</evidence>
<dbReference type="Proteomes" id="UP001152320">
    <property type="component" value="Chromosome 21"/>
</dbReference>
<reference evidence="4" key="1">
    <citation type="submission" date="2021-10" db="EMBL/GenBank/DDBJ databases">
        <title>Tropical sea cucumber genome reveals ecological adaptation and Cuvierian tubules defense mechanism.</title>
        <authorList>
            <person name="Chen T."/>
        </authorList>
    </citation>
    <scope>NUCLEOTIDE SEQUENCE</scope>
    <source>
        <strain evidence="4">Nanhai2018</strain>
        <tissue evidence="4">Muscle</tissue>
    </source>
</reference>
<gene>
    <name evidence="4" type="ORF">HOLleu_38901</name>
</gene>
<dbReference type="InterPro" id="IPR007110">
    <property type="entry name" value="Ig-like_dom"/>
</dbReference>
<dbReference type="PROSITE" id="PS50835">
    <property type="entry name" value="IG_LIKE"/>
    <property type="match status" value="2"/>
</dbReference>
<feature type="domain" description="Ig-like" evidence="3">
    <location>
        <begin position="20"/>
        <end position="128"/>
    </location>
</feature>
<feature type="domain" description="Ig-like" evidence="3">
    <location>
        <begin position="194"/>
        <end position="316"/>
    </location>
</feature>
<keyword evidence="5" id="KW-1185">Reference proteome</keyword>
<dbReference type="OrthoDB" id="10028801at2759"/>
<keyword evidence="1" id="KW-1133">Transmembrane helix</keyword>
<feature type="transmembrane region" description="Helical" evidence="1">
    <location>
        <begin position="785"/>
        <end position="807"/>
    </location>
</feature>
<dbReference type="Gene3D" id="2.60.40.10">
    <property type="entry name" value="Immunoglobulins"/>
    <property type="match status" value="2"/>
</dbReference>
<dbReference type="InterPro" id="IPR003599">
    <property type="entry name" value="Ig_sub"/>
</dbReference>
<evidence type="ECO:0000256" key="1">
    <source>
        <dbReference type="SAM" id="Phobius"/>
    </source>
</evidence>
<dbReference type="SUPFAM" id="SSF48726">
    <property type="entry name" value="Immunoglobulin"/>
    <property type="match status" value="2"/>
</dbReference>
<sequence length="817" mass="91120">MGRFYFWILLSCLVCFSTQQNIRLTQSSSNPSEGDLLTLRCVAASGYDLLQWSLNGKIVVESTTTNYTLAYGKNESQYAVSVTTNKVGKHILRMDIKPVSRNDTGRWECLVSSTSGSPESAESRTSVTVNYFPDPEYPACEITASQRASCSTQQGRPLVVLRWIEESQGSVDIIPERDSSSGTRNSIVFSELEPSVLRPPKGEILTVMTLGLRIGLLEPSYLEGNPVIIRCIITSRKLTDFAWFHNNFTVANTSTETDQIEKGRQYGSIKATKFVNRGGNLVFKLEMTEISRNYSGPWTCKAWSRSNPRVKLQQLTKHLNVLYTPDPEFPTCRIESSGSQAGSRCLLICKSQLGNPPVSLGWYDYLTKVNETKLAYSLGFAQIGLNCDALQAPVKDSEIAVCGLTQSNQIEGFCNVTKQAVYDESKLTLSYNVENKSLNCLLNTIDLKNATLRFDWDNAELNPTIRYTHEVLGISAIFEPNDYIFNGKSIKCVLHWGVFSHIERAITLSLPIPTSKETVTTAFNSQATTFISTSSFTEAKPLLTTLVSPAGTTSTTPRIQAPYSPTSLVTERATVLQSTPIRSHQTSKRPSDQQQTTWLRDSTTFAVIMDSSTPIRASVTGRFTSKTRSTIPKMNTVSTLSRLNLPSRTSHRTSNVQHWTNRQFTDSTSLRSHQKSVTPYYTRFLDNSTFFQTSKAPSSANIRYLSTFKVYLSSRNPSSSPSFSQSSSKNFNMEENETKTGNYFLSDEVINFFKVTSSQTAITSDVLKISTQTSNNSQFFLLSNVWIVITCTICCIVIIFITCVCCLRKKDSEEQIV</sequence>
<dbReference type="EMBL" id="JAIZAY010000021">
    <property type="protein sequence ID" value="KAJ8021640.1"/>
    <property type="molecule type" value="Genomic_DNA"/>
</dbReference>
<evidence type="ECO:0000313" key="4">
    <source>
        <dbReference type="EMBL" id="KAJ8021640.1"/>
    </source>
</evidence>
<evidence type="ECO:0000256" key="2">
    <source>
        <dbReference type="SAM" id="SignalP"/>
    </source>
</evidence>
<comment type="caution">
    <text evidence="4">The sequence shown here is derived from an EMBL/GenBank/DDBJ whole genome shotgun (WGS) entry which is preliminary data.</text>
</comment>
<evidence type="ECO:0000259" key="3">
    <source>
        <dbReference type="PROSITE" id="PS50835"/>
    </source>
</evidence>
<dbReference type="InterPro" id="IPR036179">
    <property type="entry name" value="Ig-like_dom_sf"/>
</dbReference>
<dbReference type="AlphaFoldDB" id="A0A9Q0YFT2"/>
<dbReference type="PANTHER" id="PTHR44663:SF2">
    <property type="entry name" value="JUNCTIONAL ADHESION MOLECULE B"/>
    <property type="match status" value="1"/>
</dbReference>
<feature type="chain" id="PRO_5040271968" description="Ig-like domain-containing protein" evidence="2">
    <location>
        <begin position="20"/>
        <end position="817"/>
    </location>
</feature>
<dbReference type="SMART" id="SM00409">
    <property type="entry name" value="IG"/>
    <property type="match status" value="2"/>
</dbReference>
<dbReference type="SMART" id="SM00408">
    <property type="entry name" value="IGc2"/>
    <property type="match status" value="1"/>
</dbReference>
<proteinExistence type="predicted"/>
<dbReference type="InterPro" id="IPR003598">
    <property type="entry name" value="Ig_sub2"/>
</dbReference>
<dbReference type="InterPro" id="IPR042625">
    <property type="entry name" value="JAM2"/>
</dbReference>
<protein>
    <recommendedName>
        <fullName evidence="3">Ig-like domain-containing protein</fullName>
    </recommendedName>
</protein>
<accession>A0A9Q0YFT2</accession>
<name>A0A9Q0YFT2_HOLLE</name>
<feature type="signal peptide" evidence="2">
    <location>
        <begin position="1"/>
        <end position="19"/>
    </location>
</feature>
<dbReference type="InterPro" id="IPR013783">
    <property type="entry name" value="Ig-like_fold"/>
</dbReference>
<keyword evidence="2" id="KW-0732">Signal</keyword>
<dbReference type="PANTHER" id="PTHR44663">
    <property type="entry name" value="JUNCTIONAL ADHESION MOLECULE B"/>
    <property type="match status" value="1"/>
</dbReference>
<keyword evidence="1" id="KW-0812">Transmembrane</keyword>